<evidence type="ECO:0000256" key="2">
    <source>
        <dbReference type="ARBA" id="ARBA00022692"/>
    </source>
</evidence>
<evidence type="ECO:0000313" key="10">
    <source>
        <dbReference type="Proteomes" id="UP000747110"/>
    </source>
</evidence>
<dbReference type="InterPro" id="IPR005821">
    <property type="entry name" value="Ion_trans_dom"/>
</dbReference>
<protein>
    <recommendedName>
        <fullName evidence="8">Ion transport domain-containing protein</fullName>
    </recommendedName>
</protein>
<dbReference type="InterPro" id="IPR024862">
    <property type="entry name" value="TRPV"/>
</dbReference>
<evidence type="ECO:0000256" key="7">
    <source>
        <dbReference type="SAM" id="Phobius"/>
    </source>
</evidence>
<dbReference type="GO" id="GO:0005216">
    <property type="term" value="F:monoatomic ion channel activity"/>
    <property type="evidence" value="ECO:0007669"/>
    <property type="project" value="InterPro"/>
</dbReference>
<reference evidence="9" key="1">
    <citation type="journal article" date="2021" name="Proc. Natl. Acad. Sci. U.S.A.">
        <title>Three genomes in the algal genus Volvox reveal the fate of a haploid sex-determining region after a transition to homothallism.</title>
        <authorList>
            <person name="Yamamoto K."/>
            <person name="Hamaji T."/>
            <person name="Kawai-Toyooka H."/>
            <person name="Matsuzaki R."/>
            <person name="Takahashi F."/>
            <person name="Nishimura Y."/>
            <person name="Kawachi M."/>
            <person name="Noguchi H."/>
            <person name="Minakuchi Y."/>
            <person name="Umen J.G."/>
            <person name="Toyoda A."/>
            <person name="Nozaki H."/>
        </authorList>
    </citation>
    <scope>NUCLEOTIDE SEQUENCE</scope>
    <source>
        <strain evidence="9">NIES-3786</strain>
    </source>
</reference>
<organism evidence="9 10">
    <name type="scientific">Volvox reticuliferus</name>
    <dbReference type="NCBI Taxonomy" id="1737510"/>
    <lineage>
        <taxon>Eukaryota</taxon>
        <taxon>Viridiplantae</taxon>
        <taxon>Chlorophyta</taxon>
        <taxon>core chlorophytes</taxon>
        <taxon>Chlorophyceae</taxon>
        <taxon>CS clade</taxon>
        <taxon>Chlamydomonadales</taxon>
        <taxon>Volvocaceae</taxon>
        <taxon>Volvox</taxon>
    </lineage>
</organism>
<dbReference type="AlphaFoldDB" id="A0A8J4D1L6"/>
<accession>A0A8J4D1L6</accession>
<comment type="subcellular location">
    <subcellularLocation>
        <location evidence="1">Membrane</location>
        <topology evidence="1">Multi-pass membrane protein</topology>
    </subcellularLocation>
</comment>
<evidence type="ECO:0000256" key="3">
    <source>
        <dbReference type="ARBA" id="ARBA00022737"/>
    </source>
</evidence>
<evidence type="ECO:0000313" key="9">
    <source>
        <dbReference type="EMBL" id="GIL91892.1"/>
    </source>
</evidence>
<dbReference type="OrthoDB" id="273067at2759"/>
<dbReference type="Proteomes" id="UP000747110">
    <property type="component" value="Unassembled WGS sequence"/>
</dbReference>
<dbReference type="Gene3D" id="1.20.5.300">
    <property type="match status" value="1"/>
</dbReference>
<dbReference type="PANTHER" id="PTHR10582:SF2">
    <property type="entry name" value="INACTIVE"/>
    <property type="match status" value="1"/>
</dbReference>
<dbReference type="EMBL" id="BNCP01000070">
    <property type="protein sequence ID" value="GIL91892.1"/>
    <property type="molecule type" value="Genomic_DNA"/>
</dbReference>
<keyword evidence="5 7" id="KW-0472">Membrane</keyword>
<dbReference type="GO" id="GO:0098703">
    <property type="term" value="P:calcium ion import across plasma membrane"/>
    <property type="evidence" value="ECO:0007669"/>
    <property type="project" value="TreeGrafter"/>
</dbReference>
<dbReference type="Pfam" id="PF00520">
    <property type="entry name" value="Ion_trans"/>
    <property type="match status" value="1"/>
</dbReference>
<proteinExistence type="predicted"/>
<evidence type="ECO:0000256" key="5">
    <source>
        <dbReference type="ARBA" id="ARBA00023136"/>
    </source>
</evidence>
<evidence type="ECO:0000256" key="4">
    <source>
        <dbReference type="ARBA" id="ARBA00022989"/>
    </source>
</evidence>
<evidence type="ECO:0000256" key="1">
    <source>
        <dbReference type="ARBA" id="ARBA00004141"/>
    </source>
</evidence>
<feature type="coiled-coil region" evidence="6">
    <location>
        <begin position="117"/>
        <end position="151"/>
    </location>
</feature>
<feature type="domain" description="Ion transport" evidence="8">
    <location>
        <begin position="11"/>
        <end position="54"/>
    </location>
</feature>
<keyword evidence="3" id="KW-0677">Repeat</keyword>
<keyword evidence="10" id="KW-1185">Reference proteome</keyword>
<dbReference type="PANTHER" id="PTHR10582">
    <property type="entry name" value="TRANSIENT RECEPTOR POTENTIAL ION CHANNEL PROTEIN"/>
    <property type="match status" value="1"/>
</dbReference>
<name>A0A8J4D1L6_9CHLO</name>
<keyword evidence="2 7" id="KW-0812">Transmembrane</keyword>
<sequence length="191" mass="21549">MTAGGVNTETGNKAKYVWYLHVMLISFAFIVSIIVLNLLISIMSDTYANVKKHAEMDWLRRIVNDVLEIDSSSSTAYFGELFGRLGPKWIPLSEVWMEEYGRKRRKDQLHEARDAHINNIKAQVSETKEQVAETKEQVSDMTKQVSDMTKQVSDINKQILSLQQDIGRLTSILLANNSEPTAAGGNNTTRT</sequence>
<keyword evidence="4 7" id="KW-1133">Transmembrane helix</keyword>
<gene>
    <name evidence="9" type="ORF">Vretifemale_19493</name>
</gene>
<feature type="transmembrane region" description="Helical" evidence="7">
    <location>
        <begin position="16"/>
        <end position="42"/>
    </location>
</feature>
<dbReference type="GO" id="GO:0005886">
    <property type="term" value="C:plasma membrane"/>
    <property type="evidence" value="ECO:0007669"/>
    <property type="project" value="TreeGrafter"/>
</dbReference>
<comment type="caution">
    <text evidence="9">The sequence shown here is derived from an EMBL/GenBank/DDBJ whole genome shotgun (WGS) entry which is preliminary data.</text>
</comment>
<evidence type="ECO:0000259" key="8">
    <source>
        <dbReference type="Pfam" id="PF00520"/>
    </source>
</evidence>
<evidence type="ECO:0000256" key="6">
    <source>
        <dbReference type="SAM" id="Coils"/>
    </source>
</evidence>
<keyword evidence="6" id="KW-0175">Coiled coil</keyword>